<organism evidence="1 2">
    <name type="scientific">Novibacillus thermophilus</name>
    <dbReference type="NCBI Taxonomy" id="1471761"/>
    <lineage>
        <taxon>Bacteria</taxon>
        <taxon>Bacillati</taxon>
        <taxon>Bacillota</taxon>
        <taxon>Bacilli</taxon>
        <taxon>Bacillales</taxon>
        <taxon>Thermoactinomycetaceae</taxon>
        <taxon>Novibacillus</taxon>
    </lineage>
</organism>
<dbReference type="NCBIfam" id="TIGR02856">
    <property type="entry name" value="spore_yqfC"/>
    <property type="match status" value="1"/>
</dbReference>
<name>A0A1U9K5S9_9BACL</name>
<dbReference type="RefSeq" id="WP_077719179.1">
    <property type="nucleotide sequence ID" value="NZ_CP019699.1"/>
</dbReference>
<reference evidence="1 2" key="1">
    <citation type="journal article" date="2015" name="Int. J. Syst. Evol. Microbiol.">
        <title>Novibacillus thermophilus gen. nov., sp. nov., a Gram-staining-negative and moderately thermophilic member of the family Thermoactinomycetaceae.</title>
        <authorList>
            <person name="Yang G."/>
            <person name="Chen J."/>
            <person name="Zhou S."/>
        </authorList>
    </citation>
    <scope>NUCLEOTIDE SEQUENCE [LARGE SCALE GENOMIC DNA]</scope>
    <source>
        <strain evidence="1 2">SG-1</strain>
    </source>
</reference>
<keyword evidence="2" id="KW-1185">Reference proteome</keyword>
<dbReference type="Pfam" id="PF07873">
    <property type="entry name" value="YabP"/>
    <property type="match status" value="1"/>
</dbReference>
<dbReference type="InterPro" id="IPR038705">
    <property type="entry name" value="YabP_sf"/>
</dbReference>
<accession>A0A1U9K5S9</accession>
<sequence>MRSFRRKVRQLTSELFDLPQDVALNVPRMTLVGSVQLYVENHRGVSHFSDRALHVKINNGELRILGEQLKIRAIYPEEVLIEGRITSLSFKETGQGM</sequence>
<dbReference type="EMBL" id="CP019699">
    <property type="protein sequence ID" value="AQS55360.1"/>
    <property type="molecule type" value="Genomic_DNA"/>
</dbReference>
<dbReference type="OrthoDB" id="2989236at2"/>
<dbReference type="Gene3D" id="2.60.40.2000">
    <property type="match status" value="1"/>
</dbReference>
<dbReference type="KEGG" id="ntr:B0W44_05740"/>
<dbReference type="InterPro" id="IPR022476">
    <property type="entry name" value="Spore_YabP/YqfC"/>
</dbReference>
<protein>
    <submittedName>
        <fullName evidence="1">Sporulation protein YqfC</fullName>
    </submittedName>
</protein>
<evidence type="ECO:0000313" key="2">
    <source>
        <dbReference type="Proteomes" id="UP000188603"/>
    </source>
</evidence>
<dbReference type="Proteomes" id="UP000188603">
    <property type="component" value="Chromosome"/>
</dbReference>
<gene>
    <name evidence="1" type="ORF">B0W44_05740</name>
</gene>
<dbReference type="InterPro" id="IPR022477">
    <property type="entry name" value="Spore_YqfC"/>
</dbReference>
<evidence type="ECO:0000313" key="1">
    <source>
        <dbReference type="EMBL" id="AQS55360.1"/>
    </source>
</evidence>
<dbReference type="STRING" id="1471761.B0W44_05740"/>
<proteinExistence type="predicted"/>
<dbReference type="AlphaFoldDB" id="A0A1U9K5S9"/>